<evidence type="ECO:0000313" key="2">
    <source>
        <dbReference type="EMBL" id="SHF04452.1"/>
    </source>
</evidence>
<evidence type="ECO:0000256" key="1">
    <source>
        <dbReference type="SAM" id="MobiDB-lite"/>
    </source>
</evidence>
<dbReference type="AlphaFoldDB" id="A0A1M4YG07"/>
<accession>A0A1M4YG07</accession>
<feature type="compositionally biased region" description="Polar residues" evidence="1">
    <location>
        <begin position="40"/>
        <end position="51"/>
    </location>
</feature>
<name>A0A1M4YG07_9RHOB</name>
<organism evidence="2 3">
    <name type="scientific">Litoreibacter ascidiaceicola</name>
    <dbReference type="NCBI Taxonomy" id="1486859"/>
    <lineage>
        <taxon>Bacteria</taxon>
        <taxon>Pseudomonadati</taxon>
        <taxon>Pseudomonadota</taxon>
        <taxon>Alphaproteobacteria</taxon>
        <taxon>Rhodobacterales</taxon>
        <taxon>Roseobacteraceae</taxon>
        <taxon>Litoreibacter</taxon>
    </lineage>
</organism>
<dbReference type="EMBL" id="FQUV01000003">
    <property type="protein sequence ID" value="SHF04452.1"/>
    <property type="molecule type" value="Genomic_DNA"/>
</dbReference>
<sequence length="255" mass="27731">MGNERVSLKWKVEGGIHYSMLQNPTSSAYVPGEDIKFFSEQDTCPNGPTGKSSDKKFETMPRGKRANKNIANMKSPFSRPSSAATRPAVQRRAGIGQGAKSGLAEVALIATSRMYLASLDNRFWEAIQDMSRDIVDGIKKHGGVLIVGRVSMMPTPNPDTGIRQTFFYDAYIKDGAKSIDELFTPTVKSDATPAFVGPQPWAGLSKTKPASMGPRETAFIGAAKYGPPKAWVPPRGYMVLGEYKVFATSTTNAKR</sequence>
<protein>
    <submittedName>
        <fullName evidence="2">Uncharacterized protein</fullName>
    </submittedName>
</protein>
<evidence type="ECO:0000313" key="3">
    <source>
        <dbReference type="Proteomes" id="UP000184144"/>
    </source>
</evidence>
<dbReference type="Proteomes" id="UP000184144">
    <property type="component" value="Unassembled WGS sequence"/>
</dbReference>
<gene>
    <name evidence="2" type="ORF">SAMN05444273_103526</name>
</gene>
<proteinExistence type="predicted"/>
<keyword evidence="3" id="KW-1185">Reference proteome</keyword>
<reference evidence="3" key="1">
    <citation type="submission" date="2016-11" db="EMBL/GenBank/DDBJ databases">
        <authorList>
            <person name="Varghese N."/>
            <person name="Submissions S."/>
        </authorList>
    </citation>
    <scope>NUCLEOTIDE SEQUENCE [LARGE SCALE GENOMIC DNA]</scope>
    <source>
        <strain evidence="3">DSM 100566</strain>
    </source>
</reference>
<feature type="region of interest" description="Disordered" evidence="1">
    <location>
        <begin position="40"/>
        <end position="61"/>
    </location>
</feature>
<feature type="compositionally biased region" description="Basic and acidic residues" evidence="1">
    <location>
        <begin position="52"/>
        <end position="61"/>
    </location>
</feature>